<evidence type="ECO:0000313" key="1">
    <source>
        <dbReference type="EMBL" id="QPO27255.1"/>
    </source>
</evidence>
<sequence length="48" mass="5392">MKTIKKALELNPGATPLIHSDRVASILTINLKKVTENFCTKFEELTFS</sequence>
<dbReference type="RefSeq" id="WP_014636443.1">
    <property type="nucleotide sequence ID" value="NZ_CEDE01000051.1"/>
</dbReference>
<organism evidence="1 2">
    <name type="scientific">Streptococcus suis</name>
    <dbReference type="NCBI Taxonomy" id="1307"/>
    <lineage>
        <taxon>Bacteria</taxon>
        <taxon>Bacillati</taxon>
        <taxon>Bacillota</taxon>
        <taxon>Bacilli</taxon>
        <taxon>Lactobacillales</taxon>
        <taxon>Streptococcaceae</taxon>
        <taxon>Streptococcus</taxon>
    </lineage>
</organism>
<dbReference type="AlphaFoldDB" id="A0A7T1P7C7"/>
<proteinExistence type="predicted"/>
<gene>
    <name evidence="1" type="ORF">I5V48_03685</name>
</gene>
<accession>A0A7T1P7C7</accession>
<dbReference type="EMBL" id="CP065430">
    <property type="protein sequence ID" value="QPO27255.1"/>
    <property type="molecule type" value="Genomic_DNA"/>
</dbReference>
<evidence type="ECO:0000313" key="2">
    <source>
        <dbReference type="Proteomes" id="UP000594569"/>
    </source>
</evidence>
<dbReference type="Proteomes" id="UP000594569">
    <property type="component" value="Chromosome"/>
</dbReference>
<reference evidence="1 2" key="1">
    <citation type="submission" date="2020-12" db="EMBL/GenBank/DDBJ databases">
        <title>Nonconservative transfer and diversity of a new family of integrative and conjugative elements associated with antibiotic resistance in zoonotic pathogen Streptococcus suis.</title>
        <authorList>
            <person name="Huang J."/>
        </authorList>
    </citation>
    <scope>NUCLEOTIDE SEQUENCE [LARGE SCALE GENOMIC DNA]</scope>
    <source>
        <strain evidence="1 2">YZDH1</strain>
    </source>
</reference>
<name>A0A7T1P7C7_STRSU</name>
<protein>
    <submittedName>
        <fullName evidence="1">Uncharacterized protein</fullName>
    </submittedName>
</protein>